<organism evidence="3 4">
    <name type="scientific">Lepraria finkii</name>
    <dbReference type="NCBI Taxonomy" id="1340010"/>
    <lineage>
        <taxon>Eukaryota</taxon>
        <taxon>Fungi</taxon>
        <taxon>Dikarya</taxon>
        <taxon>Ascomycota</taxon>
        <taxon>Pezizomycotina</taxon>
        <taxon>Lecanoromycetes</taxon>
        <taxon>OSLEUM clade</taxon>
        <taxon>Lecanoromycetidae</taxon>
        <taxon>Lecanorales</taxon>
        <taxon>Lecanorineae</taxon>
        <taxon>Stereocaulaceae</taxon>
        <taxon>Lepraria</taxon>
    </lineage>
</organism>
<evidence type="ECO:0000313" key="4">
    <source>
        <dbReference type="Proteomes" id="UP001590951"/>
    </source>
</evidence>
<sequence length="597" mass="62290">MFYGISALAFVLPPCLASAVLPQPTAYAKITTPTSVRASKTTDCLVQCTRDLKALSTVSWQQKFITTTITAETLLFIVNKRTNSTRTSTVTNTEVDLRSYTPLTNTNSAGTRTTSFVLTNDNGVSTHTLAFPTMYYGDYPSSYTICGTLPTAVSGASTCLKHACSGPLYFDASAPTFMYPSHPSLPEATRKIDNVAGDPKGLTWEAVWTSDGTDFTEKLQPLVPGLGVWNCTAGEAKIEEPDSVKEDTLYLTATSTSTEADDELTTLARLAASQPMISKTTTTKVEPTQTSTSHRSMSEAATTEPEPTQLNTPDMHDTSSYSSSAATLALLAPPNDAATVTTTASKAVNSYDQQGSITSATPQLPGIVLTSTNARDSQITTTPLVKSTSKASKVAAPISVDGQKVSTNANSQSLVSWQILIPGHPVTLGSDSTAIPILLQTSSSHAVVIIGSGTTILHAAPTAASSSSISHTSAITKSRTSSIPGIIAILPPLNIGTQTISVNSQNQYIVGDQTLTPGGVITASGTTFSLASSPTQLVVGTTTEGFGWYTMSGLGAGPSTSASKTGVSLTGAAHGGWKCLLRSPSWLMGLMALVVWL</sequence>
<evidence type="ECO:0000313" key="3">
    <source>
        <dbReference type="EMBL" id="KAL2057680.1"/>
    </source>
</evidence>
<feature type="region of interest" description="Disordered" evidence="1">
    <location>
        <begin position="279"/>
        <end position="320"/>
    </location>
</feature>
<feature type="chain" id="PRO_5046382122" evidence="2">
    <location>
        <begin position="18"/>
        <end position="597"/>
    </location>
</feature>
<evidence type="ECO:0000256" key="1">
    <source>
        <dbReference type="SAM" id="MobiDB-lite"/>
    </source>
</evidence>
<reference evidence="3 4" key="1">
    <citation type="submission" date="2024-09" db="EMBL/GenBank/DDBJ databases">
        <title>Rethinking Asexuality: The Enigmatic Case of Functional Sexual Genes in Lepraria (Stereocaulaceae).</title>
        <authorList>
            <person name="Doellman M."/>
            <person name="Sun Y."/>
            <person name="Barcenas-Pena A."/>
            <person name="Lumbsch H.T."/>
            <person name="Grewe F."/>
        </authorList>
    </citation>
    <scope>NUCLEOTIDE SEQUENCE [LARGE SCALE GENOMIC DNA]</scope>
    <source>
        <strain evidence="3 4">Grewe 0041</strain>
    </source>
</reference>
<protein>
    <submittedName>
        <fullName evidence="3">Uncharacterized protein</fullName>
    </submittedName>
</protein>
<keyword evidence="2" id="KW-0732">Signal</keyword>
<feature type="signal peptide" evidence="2">
    <location>
        <begin position="1"/>
        <end position="17"/>
    </location>
</feature>
<name>A0ABR4BIM9_9LECA</name>
<evidence type="ECO:0000256" key="2">
    <source>
        <dbReference type="SAM" id="SignalP"/>
    </source>
</evidence>
<gene>
    <name evidence="3" type="ORF">ABVK25_002064</name>
</gene>
<proteinExistence type="predicted"/>
<dbReference type="EMBL" id="JBHFEH010000004">
    <property type="protein sequence ID" value="KAL2057680.1"/>
    <property type="molecule type" value="Genomic_DNA"/>
</dbReference>
<dbReference type="Proteomes" id="UP001590951">
    <property type="component" value="Unassembled WGS sequence"/>
</dbReference>
<accession>A0ABR4BIM9</accession>
<feature type="compositionally biased region" description="Polar residues" evidence="1">
    <location>
        <begin position="293"/>
        <end position="312"/>
    </location>
</feature>
<keyword evidence="4" id="KW-1185">Reference proteome</keyword>
<comment type="caution">
    <text evidence="3">The sequence shown here is derived from an EMBL/GenBank/DDBJ whole genome shotgun (WGS) entry which is preliminary data.</text>
</comment>
<feature type="compositionally biased region" description="Low complexity" evidence="1">
    <location>
        <begin position="280"/>
        <end position="292"/>
    </location>
</feature>